<protein>
    <submittedName>
        <fullName evidence="2">Pyridine nucleotide-disulfide oxidoreductase</fullName>
    </submittedName>
</protein>
<evidence type="ECO:0000313" key="2">
    <source>
        <dbReference type="EMBL" id="KAK4197648.1"/>
    </source>
</evidence>
<dbReference type="InterPro" id="IPR036873">
    <property type="entry name" value="Rhodanese-like_dom_sf"/>
</dbReference>
<reference evidence="2" key="2">
    <citation type="submission" date="2023-05" db="EMBL/GenBank/DDBJ databases">
        <authorList>
            <consortium name="Lawrence Berkeley National Laboratory"/>
            <person name="Steindorff A."/>
            <person name="Hensen N."/>
            <person name="Bonometti L."/>
            <person name="Westerberg I."/>
            <person name="Brannstrom I.O."/>
            <person name="Guillou S."/>
            <person name="Cros-Aarteil S."/>
            <person name="Calhoun S."/>
            <person name="Haridas S."/>
            <person name="Kuo A."/>
            <person name="Mondo S."/>
            <person name="Pangilinan J."/>
            <person name="Riley R."/>
            <person name="Labutti K."/>
            <person name="Andreopoulos B."/>
            <person name="Lipzen A."/>
            <person name="Chen C."/>
            <person name="Yanf M."/>
            <person name="Daum C."/>
            <person name="Ng V."/>
            <person name="Clum A."/>
            <person name="Ohm R."/>
            <person name="Martin F."/>
            <person name="Silar P."/>
            <person name="Natvig D."/>
            <person name="Lalanne C."/>
            <person name="Gautier V."/>
            <person name="Ament-Velasquez S.L."/>
            <person name="Kruys A."/>
            <person name="Hutchinson M.I."/>
            <person name="Powell A.J."/>
            <person name="Barry K."/>
            <person name="Miller A.N."/>
            <person name="Grigoriev I.V."/>
            <person name="Debuchy R."/>
            <person name="Gladieux P."/>
            <person name="Thoren M.H."/>
            <person name="Johannesson H."/>
        </authorList>
    </citation>
    <scope>NUCLEOTIDE SEQUENCE</scope>
    <source>
        <strain evidence="2">CBS 315.58</strain>
    </source>
</reference>
<dbReference type="InterPro" id="IPR050229">
    <property type="entry name" value="GlpE_sulfurtransferase"/>
</dbReference>
<feature type="domain" description="Rhodanese" evidence="1">
    <location>
        <begin position="62"/>
        <end position="149"/>
    </location>
</feature>
<evidence type="ECO:0000259" key="1">
    <source>
        <dbReference type="PROSITE" id="PS50206"/>
    </source>
</evidence>
<comment type="caution">
    <text evidence="2">The sequence shown here is derived from an EMBL/GenBank/DDBJ whole genome shotgun (WGS) entry which is preliminary data.</text>
</comment>
<dbReference type="Gene3D" id="3.50.50.60">
    <property type="entry name" value="FAD/NAD(P)-binding domain"/>
    <property type="match status" value="1"/>
</dbReference>
<reference evidence="2" key="1">
    <citation type="journal article" date="2023" name="Mol. Phylogenet. Evol.">
        <title>Genome-scale phylogeny and comparative genomics of the fungal order Sordariales.</title>
        <authorList>
            <person name="Hensen N."/>
            <person name="Bonometti L."/>
            <person name="Westerberg I."/>
            <person name="Brannstrom I.O."/>
            <person name="Guillou S."/>
            <person name="Cros-Aarteil S."/>
            <person name="Calhoun S."/>
            <person name="Haridas S."/>
            <person name="Kuo A."/>
            <person name="Mondo S."/>
            <person name="Pangilinan J."/>
            <person name="Riley R."/>
            <person name="LaButti K."/>
            <person name="Andreopoulos B."/>
            <person name="Lipzen A."/>
            <person name="Chen C."/>
            <person name="Yan M."/>
            <person name="Daum C."/>
            <person name="Ng V."/>
            <person name="Clum A."/>
            <person name="Steindorff A."/>
            <person name="Ohm R.A."/>
            <person name="Martin F."/>
            <person name="Silar P."/>
            <person name="Natvig D.O."/>
            <person name="Lalanne C."/>
            <person name="Gautier V."/>
            <person name="Ament-Velasquez S.L."/>
            <person name="Kruys A."/>
            <person name="Hutchinson M.I."/>
            <person name="Powell A.J."/>
            <person name="Barry K."/>
            <person name="Miller A.N."/>
            <person name="Grigoriev I.V."/>
            <person name="Debuchy R."/>
            <person name="Gladieux P."/>
            <person name="Hiltunen Thoren M."/>
            <person name="Johannesson H."/>
        </authorList>
    </citation>
    <scope>NUCLEOTIDE SEQUENCE</scope>
    <source>
        <strain evidence="2">CBS 315.58</strain>
    </source>
</reference>
<dbReference type="PANTHER" id="PTHR43031:SF1">
    <property type="entry name" value="PYRIDINE NUCLEOTIDE-DISULPHIDE OXIDOREDUCTASE"/>
    <property type="match status" value="1"/>
</dbReference>
<proteinExistence type="predicted"/>
<gene>
    <name evidence="2" type="ORF">QBC40DRAFT_101617</name>
</gene>
<organism evidence="2 3">
    <name type="scientific">Triangularia verruculosa</name>
    <dbReference type="NCBI Taxonomy" id="2587418"/>
    <lineage>
        <taxon>Eukaryota</taxon>
        <taxon>Fungi</taxon>
        <taxon>Dikarya</taxon>
        <taxon>Ascomycota</taxon>
        <taxon>Pezizomycotina</taxon>
        <taxon>Sordariomycetes</taxon>
        <taxon>Sordariomycetidae</taxon>
        <taxon>Sordariales</taxon>
        <taxon>Podosporaceae</taxon>
        <taxon>Triangularia</taxon>
    </lineage>
</organism>
<name>A0AAN7ASE9_9PEZI</name>
<accession>A0AAN7ASE9</accession>
<dbReference type="SUPFAM" id="SSF52821">
    <property type="entry name" value="Rhodanese/Cell cycle control phosphatase"/>
    <property type="match status" value="1"/>
</dbReference>
<dbReference type="Pfam" id="PF00581">
    <property type="entry name" value="Rhodanese"/>
    <property type="match status" value="1"/>
</dbReference>
<keyword evidence="3" id="KW-1185">Reference proteome</keyword>
<dbReference type="EMBL" id="MU863959">
    <property type="protein sequence ID" value="KAK4197648.1"/>
    <property type="molecule type" value="Genomic_DNA"/>
</dbReference>
<dbReference type="PROSITE" id="PS50206">
    <property type="entry name" value="RHODANESE_3"/>
    <property type="match status" value="1"/>
</dbReference>
<dbReference type="Gene3D" id="3.40.250.10">
    <property type="entry name" value="Rhodanese-like domain"/>
    <property type="match status" value="1"/>
</dbReference>
<dbReference type="SMART" id="SM00450">
    <property type="entry name" value="RHOD"/>
    <property type="match status" value="1"/>
</dbReference>
<sequence>MTAGMTGGDLEHLELAYAPPFGSAKYAVNLAGFVAGNVLRGGVEIVHAVDFAFETSRGRRKSLADYFLFDVRSPKEFENGHLDGAVNIPFGELRKRLGKVPKGKPIISYGQVGYRGYLGYRILKQVGYDAVNLNGGYRAVFEGRFDDGLKPLMKR</sequence>
<dbReference type="InterPro" id="IPR036188">
    <property type="entry name" value="FAD/NAD-bd_sf"/>
</dbReference>
<dbReference type="InterPro" id="IPR001763">
    <property type="entry name" value="Rhodanese-like_dom"/>
</dbReference>
<dbReference type="AlphaFoldDB" id="A0AAN7ASE9"/>
<dbReference type="PANTHER" id="PTHR43031">
    <property type="entry name" value="FAD-DEPENDENT OXIDOREDUCTASE"/>
    <property type="match status" value="1"/>
</dbReference>
<evidence type="ECO:0000313" key="3">
    <source>
        <dbReference type="Proteomes" id="UP001303160"/>
    </source>
</evidence>
<dbReference type="Proteomes" id="UP001303160">
    <property type="component" value="Unassembled WGS sequence"/>
</dbReference>